<dbReference type="eggNOG" id="COG0438">
    <property type="taxonomic scope" value="Bacteria"/>
</dbReference>
<dbReference type="Proteomes" id="UP000010366">
    <property type="component" value="Chromosome"/>
</dbReference>
<dbReference type="OrthoDB" id="503519at2"/>
<sequence>MSALKLSILTHSLNGGAFTNICPSLMRGFQELGVDCELVLLHATAEELARYPDLRIVSLNVKRTSFSLWATVRYLREHQPDIMISMPWYFNIVAIWAKYLSGAKTKVIIGEQNIISLEASIEHRDKLHLRLLPILMRYTYPYGDGLVGVAKDVITDLVEDLNINVKIPAQVIFNPSNPPRLAKLAQESIDHPWFQNADIPVIVTAARLAKQKQLDNLLRAFARVVEETPARLIILGEGPLRAELEHLCQELGIAELVWMPGYDPNPYRYMARCDLFVLASAWEGSPVALQEAMACGAAALVTDAPGGMKDIVEYGKYGIMVPTNDTDALAQGILQILTQPELKERFRQQSKLRSQEFNYLNISKQYLEFCQSILSPAQPEVLNHY</sequence>
<dbReference type="Gene3D" id="3.40.50.2000">
    <property type="entry name" value="Glycogen Phosphorylase B"/>
    <property type="match status" value="2"/>
</dbReference>
<dbReference type="PANTHER" id="PTHR12526:SF630">
    <property type="entry name" value="GLYCOSYLTRANSFERASE"/>
    <property type="match status" value="1"/>
</dbReference>
<keyword evidence="2" id="KW-0808">Transferase</keyword>
<dbReference type="GO" id="GO:0016757">
    <property type="term" value="F:glycosyltransferase activity"/>
    <property type="evidence" value="ECO:0007669"/>
    <property type="project" value="InterPro"/>
</dbReference>
<gene>
    <name evidence="2" type="ORF">Cha6605_5943</name>
</gene>
<evidence type="ECO:0000313" key="3">
    <source>
        <dbReference type="Proteomes" id="UP000010366"/>
    </source>
</evidence>
<dbReference type="EMBL" id="CP003600">
    <property type="protein sequence ID" value="AFY96789.1"/>
    <property type="molecule type" value="Genomic_DNA"/>
</dbReference>
<dbReference type="CDD" id="cd03811">
    <property type="entry name" value="GT4_GT28_WabH-like"/>
    <property type="match status" value="1"/>
</dbReference>
<dbReference type="RefSeq" id="WP_015162864.1">
    <property type="nucleotide sequence ID" value="NC_019697.1"/>
</dbReference>
<dbReference type="PANTHER" id="PTHR12526">
    <property type="entry name" value="GLYCOSYLTRANSFERASE"/>
    <property type="match status" value="1"/>
</dbReference>
<accession>K9URC8</accession>
<keyword evidence="3" id="KW-1185">Reference proteome</keyword>
<evidence type="ECO:0000259" key="1">
    <source>
        <dbReference type="Pfam" id="PF00534"/>
    </source>
</evidence>
<name>K9URC8_CHAP6</name>
<dbReference type="SUPFAM" id="SSF53756">
    <property type="entry name" value="UDP-Glycosyltransferase/glycogen phosphorylase"/>
    <property type="match status" value="1"/>
</dbReference>
<dbReference type="STRING" id="1173020.Cha6605_5943"/>
<proteinExistence type="predicted"/>
<reference evidence="2 3" key="1">
    <citation type="submission" date="2012-05" db="EMBL/GenBank/DDBJ databases">
        <title>Finished chromosome of genome of Chamaesiphon sp. PCC 6605.</title>
        <authorList>
            <consortium name="US DOE Joint Genome Institute"/>
            <person name="Gugger M."/>
            <person name="Coursin T."/>
            <person name="Rippka R."/>
            <person name="Tandeau De Marsac N."/>
            <person name="Huntemann M."/>
            <person name="Wei C.-L."/>
            <person name="Han J."/>
            <person name="Detter J.C."/>
            <person name="Han C."/>
            <person name="Tapia R."/>
            <person name="Chen A."/>
            <person name="Kyrpides N."/>
            <person name="Mavromatis K."/>
            <person name="Markowitz V."/>
            <person name="Szeto E."/>
            <person name="Ivanova N."/>
            <person name="Pagani I."/>
            <person name="Pati A."/>
            <person name="Goodwin L."/>
            <person name="Nordberg H.P."/>
            <person name="Cantor M.N."/>
            <person name="Hua S.X."/>
            <person name="Woyke T."/>
            <person name="Kerfeld C.A."/>
        </authorList>
    </citation>
    <scope>NUCLEOTIDE SEQUENCE [LARGE SCALE GENOMIC DNA]</scope>
    <source>
        <strain evidence="3">ATCC 27169 / PCC 6605</strain>
    </source>
</reference>
<feature type="domain" description="Glycosyl transferase family 1" evidence="1">
    <location>
        <begin position="195"/>
        <end position="351"/>
    </location>
</feature>
<dbReference type="HOGENOM" id="CLU_009583_0_0_3"/>
<dbReference type="InterPro" id="IPR001296">
    <property type="entry name" value="Glyco_trans_1"/>
</dbReference>
<protein>
    <submittedName>
        <fullName evidence="2">Glycosyltransferase</fullName>
    </submittedName>
</protein>
<organism evidence="2 3">
    <name type="scientific">Chamaesiphon minutus (strain ATCC 27169 / PCC 6605)</name>
    <dbReference type="NCBI Taxonomy" id="1173020"/>
    <lineage>
        <taxon>Bacteria</taxon>
        <taxon>Bacillati</taxon>
        <taxon>Cyanobacteriota</taxon>
        <taxon>Cyanophyceae</taxon>
        <taxon>Gomontiellales</taxon>
        <taxon>Chamaesiphonaceae</taxon>
        <taxon>Chamaesiphon</taxon>
    </lineage>
</organism>
<dbReference type="KEGG" id="cmp:Cha6605_5943"/>
<dbReference type="AlphaFoldDB" id="K9URC8"/>
<evidence type="ECO:0000313" key="2">
    <source>
        <dbReference type="EMBL" id="AFY96789.1"/>
    </source>
</evidence>
<dbReference type="Pfam" id="PF00534">
    <property type="entry name" value="Glycos_transf_1"/>
    <property type="match status" value="1"/>
</dbReference>
<dbReference type="PATRIC" id="fig|1173020.3.peg.6842"/>